<accession>A0A8J3ZGU1</accession>
<proteinExistence type="predicted"/>
<dbReference type="Proteomes" id="UP000612585">
    <property type="component" value="Unassembled WGS sequence"/>
</dbReference>
<keyword evidence="3" id="KW-1185">Reference proteome</keyword>
<sequence length="107" mass="10962">MAVRWNLADGYPHLGFASSVNSSGGIVGQQADRPYLAVYVTDAGEMLLPGLLIPVAGTEVRSVSDDGRSLAGARGGQETATATPSFGPASSGDDRNACGHWQGSAQR</sequence>
<feature type="region of interest" description="Disordered" evidence="1">
    <location>
        <begin position="65"/>
        <end position="107"/>
    </location>
</feature>
<name>A0A8J3ZGU1_9ACTN</name>
<organism evidence="2 3">
    <name type="scientific">Virgisporangium aurantiacum</name>
    <dbReference type="NCBI Taxonomy" id="175570"/>
    <lineage>
        <taxon>Bacteria</taxon>
        <taxon>Bacillati</taxon>
        <taxon>Actinomycetota</taxon>
        <taxon>Actinomycetes</taxon>
        <taxon>Micromonosporales</taxon>
        <taxon>Micromonosporaceae</taxon>
        <taxon>Virgisporangium</taxon>
    </lineage>
</organism>
<comment type="caution">
    <text evidence="2">The sequence shown here is derived from an EMBL/GenBank/DDBJ whole genome shotgun (WGS) entry which is preliminary data.</text>
</comment>
<protein>
    <submittedName>
        <fullName evidence="2">Uncharacterized protein</fullName>
    </submittedName>
</protein>
<dbReference type="AlphaFoldDB" id="A0A8J3ZGU1"/>
<dbReference type="EMBL" id="BOPG01000103">
    <property type="protein sequence ID" value="GIJ63872.1"/>
    <property type="molecule type" value="Genomic_DNA"/>
</dbReference>
<evidence type="ECO:0000313" key="3">
    <source>
        <dbReference type="Proteomes" id="UP000612585"/>
    </source>
</evidence>
<evidence type="ECO:0000313" key="2">
    <source>
        <dbReference type="EMBL" id="GIJ63872.1"/>
    </source>
</evidence>
<gene>
    <name evidence="2" type="ORF">Vau01_113880</name>
</gene>
<evidence type="ECO:0000256" key="1">
    <source>
        <dbReference type="SAM" id="MobiDB-lite"/>
    </source>
</evidence>
<reference evidence="2" key="1">
    <citation type="submission" date="2021-01" db="EMBL/GenBank/DDBJ databases">
        <title>Whole genome shotgun sequence of Virgisporangium aurantiacum NBRC 16421.</title>
        <authorList>
            <person name="Komaki H."/>
            <person name="Tamura T."/>
        </authorList>
    </citation>
    <scope>NUCLEOTIDE SEQUENCE</scope>
    <source>
        <strain evidence="2">NBRC 16421</strain>
    </source>
</reference>